<comment type="caution">
    <text evidence="3">The sequence shown here is derived from an EMBL/GenBank/DDBJ whole genome shotgun (WGS) entry which is preliminary data.</text>
</comment>
<organism evidence="3 4">
    <name type="scientific">Collybia nuda</name>
    <dbReference type="NCBI Taxonomy" id="64659"/>
    <lineage>
        <taxon>Eukaryota</taxon>
        <taxon>Fungi</taxon>
        <taxon>Dikarya</taxon>
        <taxon>Basidiomycota</taxon>
        <taxon>Agaricomycotina</taxon>
        <taxon>Agaricomycetes</taxon>
        <taxon>Agaricomycetidae</taxon>
        <taxon>Agaricales</taxon>
        <taxon>Tricholomatineae</taxon>
        <taxon>Clitocybaceae</taxon>
        <taxon>Collybia</taxon>
    </lineage>
</organism>
<name>A0A9P5Y836_9AGAR</name>
<gene>
    <name evidence="3" type="ORF">BDZ94DRAFT_1257368</name>
</gene>
<reference evidence="3" key="1">
    <citation type="submission" date="2020-11" db="EMBL/GenBank/DDBJ databases">
        <authorList>
            <consortium name="DOE Joint Genome Institute"/>
            <person name="Ahrendt S."/>
            <person name="Riley R."/>
            <person name="Andreopoulos W."/>
            <person name="Labutti K."/>
            <person name="Pangilinan J."/>
            <person name="Ruiz-Duenas F.J."/>
            <person name="Barrasa J.M."/>
            <person name="Sanchez-Garcia M."/>
            <person name="Camarero S."/>
            <person name="Miyauchi S."/>
            <person name="Serrano A."/>
            <person name="Linde D."/>
            <person name="Babiker R."/>
            <person name="Drula E."/>
            <person name="Ayuso-Fernandez I."/>
            <person name="Pacheco R."/>
            <person name="Padilla G."/>
            <person name="Ferreira P."/>
            <person name="Barriuso J."/>
            <person name="Kellner H."/>
            <person name="Castanera R."/>
            <person name="Alfaro M."/>
            <person name="Ramirez L."/>
            <person name="Pisabarro A.G."/>
            <person name="Kuo A."/>
            <person name="Tritt A."/>
            <person name="Lipzen A."/>
            <person name="He G."/>
            <person name="Yan M."/>
            <person name="Ng V."/>
            <person name="Cullen D."/>
            <person name="Martin F."/>
            <person name="Rosso M.-N."/>
            <person name="Henrissat B."/>
            <person name="Hibbett D."/>
            <person name="Martinez A.T."/>
            <person name="Grigoriev I.V."/>
        </authorList>
    </citation>
    <scope>NUCLEOTIDE SEQUENCE</scope>
    <source>
        <strain evidence="3">CBS 247.69</strain>
    </source>
</reference>
<dbReference type="Proteomes" id="UP000807353">
    <property type="component" value="Unassembled WGS sequence"/>
</dbReference>
<dbReference type="AlphaFoldDB" id="A0A9P5Y836"/>
<evidence type="ECO:0000256" key="2">
    <source>
        <dbReference type="SAM" id="Phobius"/>
    </source>
</evidence>
<keyword evidence="2" id="KW-1133">Transmembrane helix</keyword>
<keyword evidence="4" id="KW-1185">Reference proteome</keyword>
<evidence type="ECO:0000313" key="4">
    <source>
        <dbReference type="Proteomes" id="UP000807353"/>
    </source>
</evidence>
<dbReference type="EMBL" id="MU150257">
    <property type="protein sequence ID" value="KAF9464008.1"/>
    <property type="molecule type" value="Genomic_DNA"/>
</dbReference>
<feature type="transmembrane region" description="Helical" evidence="2">
    <location>
        <begin position="43"/>
        <end position="62"/>
    </location>
</feature>
<sequence>MDANYLEEKVPAYHPPIPFSKPASHDTVAPQKDNDPRTRQRGGVAKAAFAVTTLWIVYIIYLSGNNQHRGSWEGLYSLKSFEVCQYNAP</sequence>
<accession>A0A9P5Y836</accession>
<feature type="region of interest" description="Disordered" evidence="1">
    <location>
        <begin position="12"/>
        <end position="42"/>
    </location>
</feature>
<protein>
    <submittedName>
        <fullName evidence="3">Uncharacterized protein</fullName>
    </submittedName>
</protein>
<evidence type="ECO:0000313" key="3">
    <source>
        <dbReference type="EMBL" id="KAF9464008.1"/>
    </source>
</evidence>
<proteinExistence type="predicted"/>
<keyword evidence="2" id="KW-0812">Transmembrane</keyword>
<keyword evidence="2" id="KW-0472">Membrane</keyword>
<evidence type="ECO:0000256" key="1">
    <source>
        <dbReference type="SAM" id="MobiDB-lite"/>
    </source>
</evidence>